<proteinExistence type="predicted"/>
<protein>
    <submittedName>
        <fullName evidence="1">Uncharacterized protein</fullName>
    </submittedName>
</protein>
<dbReference type="AlphaFoldDB" id="A0A0H5RC23"/>
<dbReference type="EMBL" id="HACM01005612">
    <property type="protein sequence ID" value="CRZ06054.1"/>
    <property type="molecule type" value="Transcribed_RNA"/>
</dbReference>
<sequence length="142" mass="16263">MFEEGGRLFRRDDRGFLVDQDNILLVPGDDRSLFLHILITAHCGRSQSKYQSPTYCFCYAVGSMNFAWSVGLAAASRAFTIYAEPTMVTGLPSSHPVDSGYVPLFHDFVCHTTRRRELDGLNREFADCRDRRRRSKAGLRHW</sequence>
<accession>A0A0H5RC23</accession>
<name>A0A0H5RC23_9EUKA</name>
<organism evidence="1">
    <name type="scientific">Spongospora subterranea</name>
    <dbReference type="NCBI Taxonomy" id="70186"/>
    <lineage>
        <taxon>Eukaryota</taxon>
        <taxon>Sar</taxon>
        <taxon>Rhizaria</taxon>
        <taxon>Endomyxa</taxon>
        <taxon>Phytomyxea</taxon>
        <taxon>Plasmodiophorida</taxon>
        <taxon>Plasmodiophoridae</taxon>
        <taxon>Spongospora</taxon>
    </lineage>
</organism>
<reference evidence="1" key="1">
    <citation type="submission" date="2015-04" db="EMBL/GenBank/DDBJ databases">
        <title>The genome sequence of the plant pathogenic Rhizarian Plasmodiophora brassicae reveals insights in its biotrophic life cycle and the origin of chitin synthesis.</title>
        <authorList>
            <person name="Schwelm A."/>
            <person name="Fogelqvist J."/>
            <person name="Knaust A."/>
            <person name="Julke S."/>
            <person name="Lilja T."/>
            <person name="Dhandapani V."/>
            <person name="Bonilla-Rosso G."/>
            <person name="Karlsson M."/>
            <person name="Shevchenko A."/>
            <person name="Choi S.R."/>
            <person name="Kim H.G."/>
            <person name="Park J.Y."/>
            <person name="Lim Y.P."/>
            <person name="Ludwig-Muller J."/>
            <person name="Dixelius C."/>
        </authorList>
    </citation>
    <scope>NUCLEOTIDE SEQUENCE</scope>
    <source>
        <tissue evidence="1">Potato root galls</tissue>
    </source>
</reference>
<evidence type="ECO:0000313" key="1">
    <source>
        <dbReference type="EMBL" id="CRZ06054.1"/>
    </source>
</evidence>